<proteinExistence type="predicted"/>
<evidence type="ECO:0000313" key="1">
    <source>
        <dbReference type="EMBL" id="HEW46414.1"/>
    </source>
</evidence>
<accession>A0A7C2V448</accession>
<comment type="caution">
    <text evidence="1">The sequence shown here is derived from an EMBL/GenBank/DDBJ whole genome shotgun (WGS) entry which is preliminary data.</text>
</comment>
<dbReference type="AlphaFoldDB" id="A0A7C2V448"/>
<name>A0A7C2V448_9AQUI</name>
<reference evidence="1" key="1">
    <citation type="journal article" date="2020" name="mSystems">
        <title>Genome- and Community-Level Interaction Insights into Carbon Utilization and Element Cycling Functions of Hydrothermarchaeota in Hydrothermal Sediment.</title>
        <authorList>
            <person name="Zhou Z."/>
            <person name="Liu Y."/>
            <person name="Xu W."/>
            <person name="Pan J."/>
            <person name="Luo Z.H."/>
            <person name="Li M."/>
        </authorList>
    </citation>
    <scope>NUCLEOTIDE SEQUENCE [LARGE SCALE GENOMIC DNA]</scope>
    <source>
        <strain evidence="1">SpSt-132</strain>
    </source>
</reference>
<dbReference type="EMBL" id="DSFP01000064">
    <property type="protein sequence ID" value="HEW46414.1"/>
    <property type="molecule type" value="Genomic_DNA"/>
</dbReference>
<gene>
    <name evidence="1" type="ORF">ENO47_07115</name>
</gene>
<organism evidence="1">
    <name type="scientific">Hydrogenobacter sp</name>
    <dbReference type="NCBI Taxonomy" id="2152829"/>
    <lineage>
        <taxon>Bacteria</taxon>
        <taxon>Pseudomonadati</taxon>
        <taxon>Aquificota</taxon>
        <taxon>Aquificia</taxon>
        <taxon>Aquificales</taxon>
        <taxon>Aquificaceae</taxon>
        <taxon>Hydrogenobacter</taxon>
    </lineage>
</organism>
<protein>
    <submittedName>
        <fullName evidence="1">Uncharacterized protein</fullName>
    </submittedName>
</protein>
<sequence>MTNIISEAFEKFIEECLKNYEISPNFEKLVLIADSQTNGRFTPLIKIIKHWNGRIGDIMDPLFLEAVALCIFYKSPLKSKKPSQYPKFKRFDDFPKALKMFFSSQILIEALRNGLEILPLEMLPLYIRGNKLPEAKPTKLKEFLYDVKNFIEDFRKVEDSIRYRRVVDEVFPEHLGLTPEEVKKKKRRIVEYIFEIAGKGYIPDVIIDQMVAGFNIDLLLTFNDIGAIKNTASKITEAIELSNTSPERAMEIWRNILGNCFPSV</sequence>